<feature type="region of interest" description="Disordered" evidence="4">
    <location>
        <begin position="1"/>
        <end position="20"/>
    </location>
</feature>
<dbReference type="GO" id="GO:0050664">
    <property type="term" value="F:oxidoreductase activity, acting on NAD(P)H, oxygen as acceptor"/>
    <property type="evidence" value="ECO:0007669"/>
    <property type="project" value="TreeGrafter"/>
</dbReference>
<keyword evidence="2" id="KW-0521">NADP</keyword>
<dbReference type="PANTHER" id="PTHR43008">
    <property type="entry name" value="BENZIL REDUCTASE"/>
    <property type="match status" value="1"/>
</dbReference>
<dbReference type="InterPro" id="IPR020904">
    <property type="entry name" value="Sc_DH/Rdtase_CS"/>
</dbReference>
<proteinExistence type="inferred from homology"/>
<protein>
    <submittedName>
        <fullName evidence="6">Oxidoreductase</fullName>
    </submittedName>
</protein>
<keyword evidence="7" id="KW-1185">Reference proteome</keyword>
<evidence type="ECO:0000259" key="5">
    <source>
        <dbReference type="SMART" id="SM00822"/>
    </source>
</evidence>
<feature type="non-terminal residue" evidence="6">
    <location>
        <position position="1"/>
    </location>
</feature>
<feature type="domain" description="Ketoreductase" evidence="5">
    <location>
        <begin position="42"/>
        <end position="237"/>
    </location>
</feature>
<sequence>TQLKNHQNGPSAVPENTTTVAPESIQNPAVARTGDLFSLGNRTVVITGGGRGLGIVLAAAVIEAGGDVACLDLLPTPSEEEWATVQKLASARGLQATYTQCDITNEEVTKDVLEKVAAEGLKRNMPLRGAITCAGIQQMVPALDYPIDGWRKMLDVNVIGTFIPAKHCARIFKEQNTPGSIVMIASMSGQIANRGLTCTAYNSSKAAVHQMCRSVAQEWGQYGIRVNTLSAGYIRTAMTDALLKEKPEVEETWMRGALLGRLGVPEDFKAPTVYMLADGSGWMTGTDLRVDGGHCASA</sequence>
<dbReference type="Proteomes" id="UP000231358">
    <property type="component" value="Unassembled WGS sequence"/>
</dbReference>
<evidence type="ECO:0000256" key="2">
    <source>
        <dbReference type="ARBA" id="ARBA00022857"/>
    </source>
</evidence>
<evidence type="ECO:0000256" key="3">
    <source>
        <dbReference type="ARBA" id="ARBA00023002"/>
    </source>
</evidence>
<dbReference type="FunFam" id="3.40.50.720:FF:000245">
    <property type="entry name" value="Short chain dehydrogenase, putative"/>
    <property type="match status" value="1"/>
</dbReference>
<reference evidence="6 7" key="1">
    <citation type="submission" date="2017-05" db="EMBL/GenBank/DDBJ databases">
        <title>Genome sequence for an aflatoxigenic pathogen of Argentinian peanut, Aspergillus arachidicola.</title>
        <authorList>
            <person name="Moore G."/>
            <person name="Beltz S.B."/>
            <person name="Mack B.M."/>
        </authorList>
    </citation>
    <scope>NUCLEOTIDE SEQUENCE [LARGE SCALE GENOMIC DNA]</scope>
    <source>
        <strain evidence="6 7">CBS 117610</strain>
    </source>
</reference>
<dbReference type="PANTHER" id="PTHR43008:SF9">
    <property type="entry name" value="OXIDOREDUCTASE"/>
    <property type="match status" value="1"/>
</dbReference>
<keyword evidence="3" id="KW-0560">Oxidoreductase</keyword>
<dbReference type="GO" id="GO:0016616">
    <property type="term" value="F:oxidoreductase activity, acting on the CH-OH group of donors, NAD or NADP as acceptor"/>
    <property type="evidence" value="ECO:0007669"/>
    <property type="project" value="UniProtKB-ARBA"/>
</dbReference>
<evidence type="ECO:0000313" key="6">
    <source>
        <dbReference type="EMBL" id="PIG80858.1"/>
    </source>
</evidence>
<comment type="similarity">
    <text evidence="1">Belongs to the short-chain dehydrogenases/reductases (SDR) family.</text>
</comment>
<evidence type="ECO:0000256" key="1">
    <source>
        <dbReference type="ARBA" id="ARBA00006484"/>
    </source>
</evidence>
<name>A0A2G7FJR5_9EURO</name>
<organism evidence="6 7">
    <name type="scientific">Aspergillus arachidicola</name>
    <dbReference type="NCBI Taxonomy" id="656916"/>
    <lineage>
        <taxon>Eukaryota</taxon>
        <taxon>Fungi</taxon>
        <taxon>Dikarya</taxon>
        <taxon>Ascomycota</taxon>
        <taxon>Pezizomycotina</taxon>
        <taxon>Eurotiomycetes</taxon>
        <taxon>Eurotiomycetidae</taxon>
        <taxon>Eurotiales</taxon>
        <taxon>Aspergillaceae</taxon>
        <taxon>Aspergillus</taxon>
        <taxon>Aspergillus subgen. Circumdati</taxon>
    </lineage>
</organism>
<dbReference type="EMBL" id="NEXV01000593">
    <property type="protein sequence ID" value="PIG80858.1"/>
    <property type="molecule type" value="Genomic_DNA"/>
</dbReference>
<accession>A0A2G7FJR5</accession>
<dbReference type="Gene3D" id="3.40.50.720">
    <property type="entry name" value="NAD(P)-binding Rossmann-like Domain"/>
    <property type="match status" value="1"/>
</dbReference>
<comment type="caution">
    <text evidence="6">The sequence shown here is derived from an EMBL/GenBank/DDBJ whole genome shotgun (WGS) entry which is preliminary data.</text>
</comment>
<evidence type="ECO:0000256" key="4">
    <source>
        <dbReference type="SAM" id="MobiDB-lite"/>
    </source>
</evidence>
<dbReference type="InterPro" id="IPR002347">
    <property type="entry name" value="SDR_fam"/>
</dbReference>
<dbReference type="GO" id="GO:0044550">
    <property type="term" value="P:secondary metabolite biosynthetic process"/>
    <property type="evidence" value="ECO:0007669"/>
    <property type="project" value="UniProtKB-ARBA"/>
</dbReference>
<gene>
    <name evidence="6" type="ORF">AARAC_009396</name>
</gene>
<dbReference type="PROSITE" id="PS00061">
    <property type="entry name" value="ADH_SHORT"/>
    <property type="match status" value="1"/>
</dbReference>
<evidence type="ECO:0000313" key="7">
    <source>
        <dbReference type="Proteomes" id="UP000231358"/>
    </source>
</evidence>
<dbReference type="AlphaFoldDB" id="A0A2G7FJR5"/>
<dbReference type="SUPFAM" id="SSF51735">
    <property type="entry name" value="NAD(P)-binding Rossmann-fold domains"/>
    <property type="match status" value="1"/>
</dbReference>
<dbReference type="InterPro" id="IPR036291">
    <property type="entry name" value="NAD(P)-bd_dom_sf"/>
</dbReference>
<dbReference type="SMART" id="SM00822">
    <property type="entry name" value="PKS_KR"/>
    <property type="match status" value="1"/>
</dbReference>
<dbReference type="STRING" id="656916.A0A2G7FJR5"/>
<dbReference type="PRINTS" id="PR00081">
    <property type="entry name" value="GDHRDH"/>
</dbReference>
<dbReference type="InterPro" id="IPR057326">
    <property type="entry name" value="KR_dom"/>
</dbReference>
<dbReference type="Pfam" id="PF13561">
    <property type="entry name" value="adh_short_C2"/>
    <property type="match status" value="1"/>
</dbReference>